<evidence type="ECO:0000259" key="8">
    <source>
        <dbReference type="Pfam" id="PF00590"/>
    </source>
</evidence>
<evidence type="ECO:0000313" key="10">
    <source>
        <dbReference type="EMBL" id="RAU23683.1"/>
    </source>
</evidence>
<dbReference type="Pfam" id="PF00590">
    <property type="entry name" value="TP_methylase"/>
    <property type="match status" value="1"/>
</dbReference>
<dbReference type="Proteomes" id="UP000251075">
    <property type="component" value="Unassembled WGS sequence"/>
</dbReference>
<protein>
    <recommendedName>
        <fullName evidence="6">Ribosomal RNA small subunit methyltransferase I</fullName>
        <ecNumber evidence="6">2.1.1.198</ecNumber>
    </recommendedName>
    <alternativeName>
        <fullName evidence="6">16S rRNA 2'-O-ribose C1402 methyltransferase</fullName>
    </alternativeName>
    <alternativeName>
        <fullName evidence="6">rRNA (cytidine-2'-O-)-methyltransferase RsmI</fullName>
    </alternativeName>
</protein>
<dbReference type="InterPro" id="IPR035996">
    <property type="entry name" value="4pyrrol_Methylase_sf"/>
</dbReference>
<evidence type="ECO:0000313" key="11">
    <source>
        <dbReference type="Proteomes" id="UP000251075"/>
    </source>
</evidence>
<organism evidence="10 11">
    <name type="scientific">Paramagnetospirillum kuznetsovii</name>
    <dbReference type="NCBI Taxonomy" id="2053833"/>
    <lineage>
        <taxon>Bacteria</taxon>
        <taxon>Pseudomonadati</taxon>
        <taxon>Pseudomonadota</taxon>
        <taxon>Alphaproteobacteria</taxon>
        <taxon>Rhodospirillales</taxon>
        <taxon>Magnetospirillaceae</taxon>
        <taxon>Paramagnetospirillum</taxon>
    </lineage>
</organism>
<keyword evidence="3 6" id="KW-0489">Methyltransferase</keyword>
<dbReference type="EC" id="2.1.1.198" evidence="6"/>
<proteinExistence type="inferred from homology"/>
<dbReference type="InterPro" id="IPR014776">
    <property type="entry name" value="4pyrrole_Mease_sub2"/>
</dbReference>
<keyword evidence="4 6" id="KW-0808">Transferase</keyword>
<dbReference type="HAMAP" id="MF_01877">
    <property type="entry name" value="16SrRNA_methyltr_I"/>
    <property type="match status" value="1"/>
</dbReference>
<dbReference type="InterPro" id="IPR008189">
    <property type="entry name" value="rRNA_ssu_MeTfrase_I"/>
</dbReference>
<dbReference type="SUPFAM" id="SSF53790">
    <property type="entry name" value="Tetrapyrrole methylase"/>
    <property type="match status" value="1"/>
</dbReference>
<comment type="catalytic activity">
    <reaction evidence="6">
        <text>cytidine(1402) in 16S rRNA + S-adenosyl-L-methionine = 2'-O-methylcytidine(1402) in 16S rRNA + S-adenosyl-L-homocysteine + H(+)</text>
        <dbReference type="Rhea" id="RHEA:42924"/>
        <dbReference type="Rhea" id="RHEA-COMP:10285"/>
        <dbReference type="Rhea" id="RHEA-COMP:10286"/>
        <dbReference type="ChEBI" id="CHEBI:15378"/>
        <dbReference type="ChEBI" id="CHEBI:57856"/>
        <dbReference type="ChEBI" id="CHEBI:59789"/>
        <dbReference type="ChEBI" id="CHEBI:74495"/>
        <dbReference type="ChEBI" id="CHEBI:82748"/>
        <dbReference type="EC" id="2.1.1.198"/>
    </reaction>
</comment>
<evidence type="ECO:0000256" key="4">
    <source>
        <dbReference type="ARBA" id="ARBA00022679"/>
    </source>
</evidence>
<feature type="region of interest" description="Disordered" evidence="7">
    <location>
        <begin position="1"/>
        <end position="52"/>
    </location>
</feature>
<dbReference type="NCBIfam" id="TIGR00096">
    <property type="entry name" value="16S rRNA (cytidine(1402)-2'-O)-methyltransferase"/>
    <property type="match status" value="1"/>
</dbReference>
<dbReference type="PANTHER" id="PTHR46111:SF1">
    <property type="entry name" value="RIBOSOMAL RNA SMALL SUBUNIT METHYLTRANSFERASE I"/>
    <property type="match status" value="1"/>
</dbReference>
<sequence length="330" mass="34443">MARQRQSATGTRTGASKSSSDKTLGADDPADVPEGRPWEHRSKPGGPGSEPAAGLYLVATPIGNLRDITLRALDVLAAADLVACEDTRVTGRLLQLLGLKARMTPYHDHNADAARPALMAKLAEGRVVALVSDAGTPLVSDPGFKLVQACVEAGIPVTSVPGPSAALTGLQLSGLPADRFLFAGFLPNKTTARRAALKELDAVPATLIFFESPHRTADTLADMAAVLGDRLGAVARELTKMHEEVGRAALSELARRYAETSPRGEVVIVVAPPGEIAAAGPAQLEERLRAAIQSGSSIKDASALVAAETGSPRRDVYALALRLFRGGNEE</sequence>
<dbReference type="GO" id="GO:0070677">
    <property type="term" value="F:rRNA (cytosine-2'-O-)-methyltransferase activity"/>
    <property type="evidence" value="ECO:0007669"/>
    <property type="project" value="UniProtKB-UniRule"/>
</dbReference>
<dbReference type="GO" id="GO:0005737">
    <property type="term" value="C:cytoplasm"/>
    <property type="evidence" value="ECO:0007669"/>
    <property type="project" value="UniProtKB-SubCell"/>
</dbReference>
<dbReference type="PROSITE" id="PS01296">
    <property type="entry name" value="RSMI"/>
    <property type="match status" value="1"/>
</dbReference>
<dbReference type="OrthoDB" id="9809084at2"/>
<keyword evidence="11" id="KW-1185">Reference proteome</keyword>
<keyword evidence="5 6" id="KW-0949">S-adenosyl-L-methionine</keyword>
<comment type="function">
    <text evidence="6">Catalyzes the 2'-O-methylation of the ribose of cytidine 1402 (C1402) in 16S rRNA.</text>
</comment>
<dbReference type="PIRSF" id="PIRSF005917">
    <property type="entry name" value="MTase_YraL"/>
    <property type="match status" value="1"/>
</dbReference>
<evidence type="ECO:0000256" key="5">
    <source>
        <dbReference type="ARBA" id="ARBA00022691"/>
    </source>
</evidence>
<feature type="compositionally biased region" description="Polar residues" evidence="7">
    <location>
        <begin position="1"/>
        <end position="22"/>
    </location>
</feature>
<evidence type="ECO:0000259" key="9">
    <source>
        <dbReference type="Pfam" id="PF23016"/>
    </source>
</evidence>
<feature type="domain" description="RsmI HTH" evidence="9">
    <location>
        <begin position="279"/>
        <end position="323"/>
    </location>
</feature>
<dbReference type="InterPro" id="IPR053910">
    <property type="entry name" value="RsmI_HTH"/>
</dbReference>
<evidence type="ECO:0000256" key="1">
    <source>
        <dbReference type="ARBA" id="ARBA00022490"/>
    </source>
</evidence>
<keyword evidence="1 6" id="KW-0963">Cytoplasm</keyword>
<dbReference type="InterPro" id="IPR000878">
    <property type="entry name" value="4pyrrol_Mease"/>
</dbReference>
<dbReference type="EMBL" id="PGTO01000001">
    <property type="protein sequence ID" value="RAU23683.1"/>
    <property type="molecule type" value="Genomic_DNA"/>
</dbReference>
<dbReference type="FunFam" id="3.30.950.10:FF:000002">
    <property type="entry name" value="Ribosomal RNA small subunit methyltransferase I"/>
    <property type="match status" value="1"/>
</dbReference>
<dbReference type="Gene3D" id="3.30.950.10">
    <property type="entry name" value="Methyltransferase, Cobalt-precorrin-4 Transmethylase, Domain 2"/>
    <property type="match status" value="1"/>
</dbReference>
<reference evidence="10 11" key="1">
    <citation type="submission" date="2017-11" db="EMBL/GenBank/DDBJ databases">
        <title>Draft genome sequence of magnetotactic bacterium Magnetospirillum kuznetsovii LBB-42.</title>
        <authorList>
            <person name="Grouzdev D.S."/>
            <person name="Rysina M.S."/>
            <person name="Baslerov R.V."/>
            <person name="Koziaeva V."/>
        </authorList>
    </citation>
    <scope>NUCLEOTIDE SEQUENCE [LARGE SCALE GENOMIC DNA]</scope>
    <source>
        <strain evidence="10 11">LBB-42</strain>
    </source>
</reference>
<dbReference type="AlphaFoldDB" id="A0A364P2X1"/>
<evidence type="ECO:0000256" key="3">
    <source>
        <dbReference type="ARBA" id="ARBA00022603"/>
    </source>
</evidence>
<dbReference type="CDD" id="cd11648">
    <property type="entry name" value="RsmI"/>
    <property type="match status" value="1"/>
</dbReference>
<comment type="caution">
    <text evidence="10">The sequence shown here is derived from an EMBL/GenBank/DDBJ whole genome shotgun (WGS) entry which is preliminary data.</text>
</comment>
<evidence type="ECO:0000256" key="2">
    <source>
        <dbReference type="ARBA" id="ARBA00022552"/>
    </source>
</evidence>
<comment type="similarity">
    <text evidence="6">Belongs to the methyltransferase superfamily. RsmI family.</text>
</comment>
<dbReference type="InterPro" id="IPR014777">
    <property type="entry name" value="4pyrrole_Mease_sub1"/>
</dbReference>
<accession>A0A364P2X1</accession>
<dbReference type="InterPro" id="IPR018063">
    <property type="entry name" value="SAM_MeTrfase_RsmI_CS"/>
</dbReference>
<dbReference type="FunFam" id="3.40.1010.10:FF:000007">
    <property type="entry name" value="Ribosomal RNA small subunit methyltransferase I"/>
    <property type="match status" value="1"/>
</dbReference>
<dbReference type="PANTHER" id="PTHR46111">
    <property type="entry name" value="RIBOSOMAL RNA SMALL SUBUNIT METHYLTRANSFERASE I"/>
    <property type="match status" value="1"/>
</dbReference>
<gene>
    <name evidence="6 10" type="primary">rsmI</name>
    <name evidence="10" type="ORF">CU669_00840</name>
</gene>
<evidence type="ECO:0000256" key="7">
    <source>
        <dbReference type="SAM" id="MobiDB-lite"/>
    </source>
</evidence>
<feature type="domain" description="Tetrapyrrole methylase" evidence="8">
    <location>
        <begin position="55"/>
        <end position="254"/>
    </location>
</feature>
<comment type="subcellular location">
    <subcellularLocation>
        <location evidence="6">Cytoplasm</location>
    </subcellularLocation>
</comment>
<dbReference type="Pfam" id="PF23016">
    <property type="entry name" value="RsmI_C"/>
    <property type="match status" value="1"/>
</dbReference>
<keyword evidence="2 6" id="KW-0698">rRNA processing</keyword>
<dbReference type="Gene3D" id="3.40.1010.10">
    <property type="entry name" value="Cobalt-precorrin-4 Transmethylase, Domain 1"/>
    <property type="match status" value="1"/>
</dbReference>
<feature type="compositionally biased region" description="Basic and acidic residues" evidence="7">
    <location>
        <begin position="33"/>
        <end position="42"/>
    </location>
</feature>
<evidence type="ECO:0000256" key="6">
    <source>
        <dbReference type="HAMAP-Rule" id="MF_01877"/>
    </source>
</evidence>
<name>A0A364P2X1_9PROT</name>